<feature type="transmembrane region" description="Helical" evidence="2">
    <location>
        <begin position="52"/>
        <end position="74"/>
    </location>
</feature>
<keyword evidence="2" id="KW-0472">Membrane</keyword>
<gene>
    <name evidence="3" type="ORF">GCM10009838_65960</name>
</gene>
<name>A0ABP5E7H2_9ACTN</name>
<sequence length="401" mass="41211">MTDLIESEDELLEPQPAPGPSGVTGLAALTRRLRARTPFGGSGADPQRRPRAALAGVLAVALAAGAAAAGVAVHRADLHRERTRGQDRMLLHLLGGGASLAYAGTGARSGQALPDAFDAPLPTDFTIGVRNDGAKALEITAVRIRQPGMDVVDSAPKAMVKPGESVALTTRVAVHCTASDLPRSPTGATVVVRTAADKGKKAGDPIEVPLTFTSGSAEGAVPNPNQSQSYLVGSYVTGNFYHLCANVLAKMPAGISVRASTLDATLGNPVVRYTMHIDGTRGASQIVTASTTAPTMPGVTSETDLKGPLPIGASGVDVAITDRITDCTAFGDYLAIRGGAATAALWLSSVAPLSVEAADPRFRLPQEQRSMMQSLETFGELSDDSFQDALLGQLAAACPAL</sequence>
<keyword evidence="2" id="KW-0812">Transmembrane</keyword>
<evidence type="ECO:0000313" key="3">
    <source>
        <dbReference type="EMBL" id="GAA1992861.1"/>
    </source>
</evidence>
<proteinExistence type="predicted"/>
<dbReference type="RefSeq" id="WP_344661080.1">
    <property type="nucleotide sequence ID" value="NZ_BAAAQM010000048.1"/>
</dbReference>
<keyword evidence="4" id="KW-1185">Reference proteome</keyword>
<dbReference type="EMBL" id="BAAAQM010000048">
    <property type="protein sequence ID" value="GAA1992861.1"/>
    <property type="molecule type" value="Genomic_DNA"/>
</dbReference>
<feature type="compositionally biased region" description="Acidic residues" evidence="1">
    <location>
        <begin position="1"/>
        <end position="12"/>
    </location>
</feature>
<protein>
    <recommendedName>
        <fullName evidence="5">DUF11 domain-containing protein</fullName>
    </recommendedName>
</protein>
<feature type="region of interest" description="Disordered" evidence="1">
    <location>
        <begin position="1"/>
        <end position="24"/>
    </location>
</feature>
<accession>A0ABP5E7H2</accession>
<evidence type="ECO:0000256" key="1">
    <source>
        <dbReference type="SAM" id="MobiDB-lite"/>
    </source>
</evidence>
<keyword evidence="2" id="KW-1133">Transmembrane helix</keyword>
<evidence type="ECO:0000256" key="2">
    <source>
        <dbReference type="SAM" id="Phobius"/>
    </source>
</evidence>
<dbReference type="Proteomes" id="UP001499854">
    <property type="component" value="Unassembled WGS sequence"/>
</dbReference>
<evidence type="ECO:0008006" key="5">
    <source>
        <dbReference type="Google" id="ProtNLM"/>
    </source>
</evidence>
<reference evidence="4" key="1">
    <citation type="journal article" date="2019" name="Int. J. Syst. Evol. Microbiol.">
        <title>The Global Catalogue of Microorganisms (GCM) 10K type strain sequencing project: providing services to taxonomists for standard genome sequencing and annotation.</title>
        <authorList>
            <consortium name="The Broad Institute Genomics Platform"/>
            <consortium name="The Broad Institute Genome Sequencing Center for Infectious Disease"/>
            <person name="Wu L."/>
            <person name="Ma J."/>
        </authorList>
    </citation>
    <scope>NUCLEOTIDE SEQUENCE [LARGE SCALE GENOMIC DNA]</scope>
    <source>
        <strain evidence="4">JCM 16013</strain>
    </source>
</reference>
<comment type="caution">
    <text evidence="3">The sequence shown here is derived from an EMBL/GenBank/DDBJ whole genome shotgun (WGS) entry which is preliminary data.</text>
</comment>
<evidence type="ECO:0000313" key="4">
    <source>
        <dbReference type="Proteomes" id="UP001499854"/>
    </source>
</evidence>
<organism evidence="3 4">
    <name type="scientific">Catenulispora subtropica</name>
    <dbReference type="NCBI Taxonomy" id="450798"/>
    <lineage>
        <taxon>Bacteria</taxon>
        <taxon>Bacillati</taxon>
        <taxon>Actinomycetota</taxon>
        <taxon>Actinomycetes</taxon>
        <taxon>Catenulisporales</taxon>
        <taxon>Catenulisporaceae</taxon>
        <taxon>Catenulispora</taxon>
    </lineage>
</organism>